<evidence type="ECO:0000313" key="4">
    <source>
        <dbReference type="Proteomes" id="UP000593818"/>
    </source>
</evidence>
<dbReference type="EMBL" id="CP063450">
    <property type="protein sequence ID" value="QOV97921.1"/>
    <property type="molecule type" value="Genomic_DNA"/>
</dbReference>
<protein>
    <submittedName>
        <fullName evidence="3">Hemerythrin domain-containing protein</fullName>
    </submittedName>
</protein>
<reference evidence="3 4" key="1">
    <citation type="submission" date="2020-10" db="EMBL/GenBank/DDBJ databases">
        <title>Whole genome sequence of oil-degrading bacteria Rhodococcus pyridinivorans strain 5Ap.</title>
        <authorList>
            <person name="Akhremchuk A.E."/>
            <person name="Valentovich L.N."/>
            <person name="Charniauskaya M.I."/>
            <person name="Bukliarevich H.A."/>
            <person name="Titok M.A."/>
        </authorList>
    </citation>
    <scope>NUCLEOTIDE SEQUENCE [LARGE SCALE GENOMIC DNA]</scope>
    <source>
        <strain evidence="3 4">5Ap</strain>
    </source>
</reference>
<evidence type="ECO:0000313" key="3">
    <source>
        <dbReference type="EMBL" id="QOV97921.1"/>
    </source>
</evidence>
<evidence type="ECO:0000259" key="2">
    <source>
        <dbReference type="Pfam" id="PF01814"/>
    </source>
</evidence>
<organism evidence="3 4">
    <name type="scientific">Rhodococcus pyridinivorans</name>
    <dbReference type="NCBI Taxonomy" id="103816"/>
    <lineage>
        <taxon>Bacteria</taxon>
        <taxon>Bacillati</taxon>
        <taxon>Actinomycetota</taxon>
        <taxon>Actinomycetes</taxon>
        <taxon>Mycobacteriales</taxon>
        <taxon>Nocardiaceae</taxon>
        <taxon>Rhodococcus</taxon>
    </lineage>
</organism>
<name>A0A7M2XM47_9NOCA</name>
<dbReference type="Gene3D" id="1.20.120.520">
    <property type="entry name" value="nmb1532 protein domain like"/>
    <property type="match status" value="1"/>
</dbReference>
<dbReference type="InterPro" id="IPR012312">
    <property type="entry name" value="Hemerythrin-like"/>
</dbReference>
<evidence type="ECO:0000256" key="1">
    <source>
        <dbReference type="SAM" id="MobiDB-lite"/>
    </source>
</evidence>
<feature type="region of interest" description="Disordered" evidence="1">
    <location>
        <begin position="21"/>
        <end position="42"/>
    </location>
</feature>
<feature type="domain" description="Hemerythrin-like" evidence="2">
    <location>
        <begin position="57"/>
        <end position="188"/>
    </location>
</feature>
<proteinExistence type="predicted"/>
<dbReference type="Proteomes" id="UP000593818">
    <property type="component" value="Chromosome"/>
</dbReference>
<dbReference type="AlphaFoldDB" id="A0A7M2XM47"/>
<gene>
    <name evidence="3" type="ORF">INP59_18730</name>
</gene>
<keyword evidence="4" id="KW-1185">Reference proteome</keyword>
<accession>A0A7M2XM47</accession>
<dbReference type="Pfam" id="PF01814">
    <property type="entry name" value="Hemerythrin"/>
    <property type="match status" value="1"/>
</dbReference>
<sequence length="257" mass="29058">MITDRARGDILGDHLVRDDLRRPLGTKPVPSPAAHATDMTSASLTPRLTTDDDLLGMRLAHRVILRDVTRLRELADRMLADPSSFDRARYAATADYVGLFVASLYHHHNVEDLALWPLITASAGPHVDFTELTDDHDELDPLLDELGEFTRGLPDPAAVAGFARTLRTLSEHLHEHIADEERTVFPLITGHVSADAWQRFEKDAQRGGRADFDLTRFFAVMTEDETERVRRELPLPVRLVVAVFSRRQRRRERAVFG</sequence>
<dbReference type="CDD" id="cd12108">
    <property type="entry name" value="Hr-like"/>
    <property type="match status" value="1"/>
</dbReference>